<organism evidence="2 3">
    <name type="scientific">Streptomyces gilvifuscus</name>
    <dbReference type="NCBI Taxonomy" id="1550617"/>
    <lineage>
        <taxon>Bacteria</taxon>
        <taxon>Bacillati</taxon>
        <taxon>Actinomycetota</taxon>
        <taxon>Actinomycetes</taxon>
        <taxon>Kitasatosporales</taxon>
        <taxon>Streptomycetaceae</taxon>
        <taxon>Streptomyces</taxon>
    </lineage>
</organism>
<dbReference type="RefSeq" id="WP_272178641.1">
    <property type="nucleotide sequence ID" value="NZ_JAQOSK010000023.1"/>
</dbReference>
<gene>
    <name evidence="2" type="ORF">PO587_39360</name>
</gene>
<dbReference type="Proteomes" id="UP001221328">
    <property type="component" value="Unassembled WGS sequence"/>
</dbReference>
<feature type="domain" description="DUF6603" evidence="1">
    <location>
        <begin position="19"/>
        <end position="510"/>
    </location>
</feature>
<sequence length="650" mass="68255">MAGMFGLDLERLADDQLPTTVDIDSPLPPVRLRGRLQRQQFRSFSGVLSAAMPATTVTAFGQLDLAAPGGPAFIALMGATFPDPGLQLGLGFSLSGVGGVVGVNKRVDRDALIAAIADGTAGDLLFPPDPVKAALRVVPRLPALFPTAPGRIVVGPMFQVSWGDRMVSLSTAVMAEVPDPVRLSLLGILRVAVPDPAVPLIDLKATFAGQYDSAEPSAFLIASLTGSHMAGVPLDGDVLVLSRGGADSTFVLSAGGFHPAYPVPRGVPALHRLSMNLSPVPWIQLRCQAYFAVTSNTVQFGAQLSLVAEIADCGLRGQFGLDVLIHLEPSLSFTAQMRGSLAVEVFGETLLGVAFDLTLEGPAPWHAVGRGSIDLFLFSASFDFDQRWGNPPPALPTPPADLEARLREAFSRPDAWSAHPPTDLRRSPVLLSPSANRLIGDGSRVHPHGSLAARQRVLPFGVDIQRYGRSAVEPAERWDMASATLGAANATGGTTVDAFAPGRFFKRSDDELLGSPAFETYRSGVRLVADTSGPADGAFVRAGLDWETRIVQDPVSALRPEGLLRAARIAALMESEQVAVAAGSVRDAHWWPAVAAGLRVAAEPPVVAADTWAMVAAGEPAGAAATPAELRRNLAGEPGMRAVEAWEVPG</sequence>
<protein>
    <recommendedName>
        <fullName evidence="1">DUF6603 domain-containing protein</fullName>
    </recommendedName>
</protein>
<proteinExistence type="predicted"/>
<dbReference type="InterPro" id="IPR046538">
    <property type="entry name" value="DUF6603"/>
</dbReference>
<evidence type="ECO:0000313" key="2">
    <source>
        <dbReference type="EMBL" id="MDC2960499.1"/>
    </source>
</evidence>
<evidence type="ECO:0000259" key="1">
    <source>
        <dbReference type="Pfam" id="PF20248"/>
    </source>
</evidence>
<name>A0ABT5G6V5_9ACTN</name>
<accession>A0ABT5G6V5</accession>
<evidence type="ECO:0000313" key="3">
    <source>
        <dbReference type="Proteomes" id="UP001221328"/>
    </source>
</evidence>
<dbReference type="Pfam" id="PF20248">
    <property type="entry name" value="DUF6603"/>
    <property type="match status" value="1"/>
</dbReference>
<comment type="caution">
    <text evidence="2">The sequence shown here is derived from an EMBL/GenBank/DDBJ whole genome shotgun (WGS) entry which is preliminary data.</text>
</comment>
<keyword evidence="3" id="KW-1185">Reference proteome</keyword>
<dbReference type="EMBL" id="JAQOSK010000023">
    <property type="protein sequence ID" value="MDC2960499.1"/>
    <property type="molecule type" value="Genomic_DNA"/>
</dbReference>
<reference evidence="2 3" key="1">
    <citation type="journal article" date="2015" name="Int. J. Syst. Evol. Microbiol.">
        <title>Streptomyces gilvifuscus sp. nov., an actinomycete that produces antibacterial compounds isolated from soil.</title>
        <authorList>
            <person name="Nguyen T.M."/>
            <person name="Kim J."/>
        </authorList>
    </citation>
    <scope>NUCLEOTIDE SEQUENCE [LARGE SCALE GENOMIC DNA]</scope>
    <source>
        <strain evidence="2 3">T113</strain>
    </source>
</reference>